<sequence>MEAWRIPIRFSGLHNLDRLLLIASGCPKKESRPAQEKK</sequence>
<organism evidence="1 2">
    <name type="scientific">Sulfuriferula multivorans</name>
    <dbReference type="NCBI Taxonomy" id="1559896"/>
    <lineage>
        <taxon>Bacteria</taxon>
        <taxon>Pseudomonadati</taxon>
        <taxon>Pseudomonadota</taxon>
        <taxon>Betaproteobacteria</taxon>
        <taxon>Nitrosomonadales</taxon>
        <taxon>Sulfuricellaceae</taxon>
        <taxon>Sulfuriferula</taxon>
    </lineage>
</organism>
<accession>A0A401JGW9</accession>
<name>A0A401JGW9_9PROT</name>
<evidence type="ECO:0000313" key="2">
    <source>
        <dbReference type="Proteomes" id="UP000286806"/>
    </source>
</evidence>
<dbReference type="AlphaFoldDB" id="A0A401JGW9"/>
<reference evidence="1 2" key="1">
    <citation type="journal article" date="2019" name="Front. Microbiol.">
        <title>Genomes of Neutrophilic Sulfur-Oxidizing Chemolithoautotrophs Representing 9 Proteobacterial Species From 8 Genera.</title>
        <authorList>
            <person name="Watanabe T."/>
            <person name="Kojima H."/>
            <person name="Umezawa K."/>
            <person name="Hori C."/>
            <person name="Takasuka T.E."/>
            <person name="Kato Y."/>
            <person name="Fukui M."/>
        </authorList>
    </citation>
    <scope>NUCLEOTIDE SEQUENCE [LARGE SCALE GENOMIC DNA]</scope>
    <source>
        <strain evidence="1 2">TTN</strain>
    </source>
</reference>
<dbReference type="EMBL" id="BGOW01000028">
    <property type="protein sequence ID" value="GBL46864.1"/>
    <property type="molecule type" value="Genomic_DNA"/>
</dbReference>
<dbReference type="Proteomes" id="UP000286806">
    <property type="component" value="Unassembled WGS sequence"/>
</dbReference>
<proteinExistence type="predicted"/>
<gene>
    <name evidence="1" type="ORF">SFMTTN_2690</name>
</gene>
<comment type="caution">
    <text evidence="1">The sequence shown here is derived from an EMBL/GenBank/DDBJ whole genome shotgun (WGS) entry which is preliminary data.</text>
</comment>
<keyword evidence="2" id="KW-1185">Reference proteome</keyword>
<evidence type="ECO:0000313" key="1">
    <source>
        <dbReference type="EMBL" id="GBL46864.1"/>
    </source>
</evidence>
<protein>
    <submittedName>
        <fullName evidence="1">Uncharacterized protein</fullName>
    </submittedName>
</protein>